<sequence length="225" mass="25654">FSLQPEDVPNMLSFIRRHWLPECMDLLPSLFGAVINRMWIAFFKREMNHELSIICYRVILKWVCGYLGDLKKSGINESIKTEVLIQILKNGLVDFIGRIMLFLNPTTTEPTSDHGEAFTNMNLLWECEHIFKTICLLPPQGVLNDYFETCGASWWRFYWQPDSLLESPELGPDITPFYQVCAPALVFNEGWSITADTVSTEPIVALGASKKTGRLESLGKFPEAV</sequence>
<feature type="non-terminal residue" evidence="1">
    <location>
        <position position="1"/>
    </location>
</feature>
<evidence type="ECO:0000313" key="1">
    <source>
        <dbReference type="EMBL" id="CAE6448621.1"/>
    </source>
</evidence>
<protein>
    <submittedName>
        <fullName evidence="1">Uncharacterized protein</fullName>
    </submittedName>
</protein>
<dbReference type="AlphaFoldDB" id="A0A8H3B6Q9"/>
<comment type="caution">
    <text evidence="1">The sequence shown here is derived from an EMBL/GenBank/DDBJ whole genome shotgun (WGS) entry which is preliminary data.</text>
</comment>
<reference evidence="1" key="1">
    <citation type="submission" date="2021-01" db="EMBL/GenBank/DDBJ databases">
        <authorList>
            <person name="Kaushik A."/>
        </authorList>
    </citation>
    <scope>NUCLEOTIDE SEQUENCE</scope>
    <source>
        <strain evidence="1">AG2-2IIIB</strain>
    </source>
</reference>
<evidence type="ECO:0000313" key="2">
    <source>
        <dbReference type="Proteomes" id="UP000663843"/>
    </source>
</evidence>
<dbReference type="EMBL" id="CAJMWT010002619">
    <property type="protein sequence ID" value="CAE6448621.1"/>
    <property type="molecule type" value="Genomic_DNA"/>
</dbReference>
<dbReference type="Proteomes" id="UP000663843">
    <property type="component" value="Unassembled WGS sequence"/>
</dbReference>
<name>A0A8H3B6Q9_9AGAM</name>
<gene>
    <name evidence="1" type="ORF">RDB_LOCUS84084</name>
</gene>
<proteinExistence type="predicted"/>
<accession>A0A8H3B6Q9</accession>
<organism evidence="1 2">
    <name type="scientific">Rhizoctonia solani</name>
    <dbReference type="NCBI Taxonomy" id="456999"/>
    <lineage>
        <taxon>Eukaryota</taxon>
        <taxon>Fungi</taxon>
        <taxon>Dikarya</taxon>
        <taxon>Basidiomycota</taxon>
        <taxon>Agaricomycotina</taxon>
        <taxon>Agaricomycetes</taxon>
        <taxon>Cantharellales</taxon>
        <taxon>Ceratobasidiaceae</taxon>
        <taxon>Rhizoctonia</taxon>
    </lineage>
</organism>